<reference evidence="3" key="1">
    <citation type="submission" date="2016-11" db="UniProtKB">
        <authorList>
            <consortium name="WormBaseParasite"/>
        </authorList>
    </citation>
    <scope>IDENTIFICATION</scope>
</reference>
<dbReference type="AlphaFoldDB" id="A0A1I7UVE6"/>
<accession>A0A1I7UVE6</accession>
<dbReference type="Proteomes" id="UP000095282">
    <property type="component" value="Unplaced"/>
</dbReference>
<dbReference type="WBParaSite" id="Csp11.Scaffold630.g19734.t1">
    <property type="protein sequence ID" value="Csp11.Scaffold630.g19734.t1"/>
    <property type="gene ID" value="Csp11.Scaffold630.g19734"/>
</dbReference>
<proteinExistence type="predicted"/>
<feature type="region of interest" description="Disordered" evidence="1">
    <location>
        <begin position="25"/>
        <end position="48"/>
    </location>
</feature>
<protein>
    <submittedName>
        <fullName evidence="3">Gag_p30 domain-containing protein</fullName>
    </submittedName>
</protein>
<sequence>MDPNLLNMDANQLLQLLQAYQQLNHAPPAPTPQLEPGPAPPMPNQFGPQMPDQFGLPPQGLNPLVGPGPAPPFQMPNQFGLPNPLLNPFLEPNPPIPFGFLQPNRVPFPNPDPPLLPMDLSFLPTLTLSRLANQPMIPQLTSEEAANVLARPPRSDASWSAHYPMATRTPEDVRLRRVYEQFNTWCREINLNQDQFKTAITTLSTTPAQLLDMDNNQLKELFREARDQMRGLNYLEKEKEDKLDEILGKVWRHVPDHVDPDVEGLVKGIRNWLRQSSCYWKWFSRVVIAPEKRVPAFRLNADLSEFKTMTCRKSYFLKLHNWMQLDDRDKQQLGRLVYLKNRKARRPAIPANPQPPDHARVNELLNEDVRNYGNPNEQLRQIDNWTTNFPGGIFSWVDVVTTLLGLTEGLTDEVRQPDYFFNDYTLRRMYNFLGLDDANKEHFMRTLVRNKNGLNQNQ</sequence>
<evidence type="ECO:0000313" key="2">
    <source>
        <dbReference type="Proteomes" id="UP000095282"/>
    </source>
</evidence>
<keyword evidence="2" id="KW-1185">Reference proteome</keyword>
<name>A0A1I7UVE6_9PELO</name>
<organism evidence="2 3">
    <name type="scientific">Caenorhabditis tropicalis</name>
    <dbReference type="NCBI Taxonomy" id="1561998"/>
    <lineage>
        <taxon>Eukaryota</taxon>
        <taxon>Metazoa</taxon>
        <taxon>Ecdysozoa</taxon>
        <taxon>Nematoda</taxon>
        <taxon>Chromadorea</taxon>
        <taxon>Rhabditida</taxon>
        <taxon>Rhabditina</taxon>
        <taxon>Rhabditomorpha</taxon>
        <taxon>Rhabditoidea</taxon>
        <taxon>Rhabditidae</taxon>
        <taxon>Peloderinae</taxon>
        <taxon>Caenorhabditis</taxon>
    </lineage>
</organism>
<evidence type="ECO:0000256" key="1">
    <source>
        <dbReference type="SAM" id="MobiDB-lite"/>
    </source>
</evidence>
<evidence type="ECO:0000313" key="3">
    <source>
        <dbReference type="WBParaSite" id="Csp11.Scaffold630.g19734.t1"/>
    </source>
</evidence>
<feature type="compositionally biased region" description="Pro residues" evidence="1">
    <location>
        <begin position="27"/>
        <end position="43"/>
    </location>
</feature>